<evidence type="ECO:0000256" key="6">
    <source>
        <dbReference type="ARBA" id="ARBA00023053"/>
    </source>
</evidence>
<evidence type="ECO:0000256" key="11">
    <source>
        <dbReference type="RuleBase" id="RU000679"/>
    </source>
</evidence>
<evidence type="ECO:0008006" key="14">
    <source>
        <dbReference type="Google" id="ProtNLM"/>
    </source>
</evidence>
<sequence length="366" mass="41695">VLWLLTLLAMAGAMTYQLIRLTKTFISWPVKTSVNLAFSPLTLPSVTFCNTNPIRQSRVHALRCDLQAVLRVDDKYRSPECINQTYRLNKSLSALCSQYYWFCTGNDTEDVDAYAARKKRIQLEIVKEDREMVEAAGHQIQDMVVSCNFKGIACNLSSFFRNWNMEYGNCYTLNTSTMQIFDSGPPSGLDIVFNLEIEESLRSFKTGYGMRVVVHEQGTRPFPSSDGMTISAAVETHFGLRLEEVTRLGGLYGDCRSEIAEFTTQPYSKYSIKACRNLCLEKSETEVCGCTDPLARVATPTKGARLCFNASEREVCSRAGNDTEVSRCIEERAKQPFEQRESSFLRLRLYFETLNYEQIKQEPFYD</sequence>
<evidence type="ECO:0000256" key="3">
    <source>
        <dbReference type="ARBA" id="ARBA00022461"/>
    </source>
</evidence>
<dbReference type="PANTHER" id="PTHR11690">
    <property type="entry name" value="AMILORIDE-SENSITIVE SODIUM CHANNEL-RELATED"/>
    <property type="match status" value="1"/>
</dbReference>
<evidence type="ECO:0000256" key="7">
    <source>
        <dbReference type="ARBA" id="ARBA00023065"/>
    </source>
</evidence>
<comment type="caution">
    <text evidence="12">The sequence shown here is derived from an EMBL/GenBank/DDBJ whole genome shotgun (WGS) entry which is preliminary data.</text>
</comment>
<keyword evidence="10 11" id="KW-0407">Ion channel</keyword>
<proteinExistence type="inferred from homology"/>
<dbReference type="EMBL" id="JACVVK020000163">
    <property type="protein sequence ID" value="KAK7487515.1"/>
    <property type="molecule type" value="Genomic_DNA"/>
</dbReference>
<name>A0ABD0KK05_9CAEN</name>
<keyword evidence="13" id="KW-1185">Reference proteome</keyword>
<organism evidence="12 13">
    <name type="scientific">Batillaria attramentaria</name>
    <dbReference type="NCBI Taxonomy" id="370345"/>
    <lineage>
        <taxon>Eukaryota</taxon>
        <taxon>Metazoa</taxon>
        <taxon>Spiralia</taxon>
        <taxon>Lophotrochozoa</taxon>
        <taxon>Mollusca</taxon>
        <taxon>Gastropoda</taxon>
        <taxon>Caenogastropoda</taxon>
        <taxon>Sorbeoconcha</taxon>
        <taxon>Cerithioidea</taxon>
        <taxon>Batillariidae</taxon>
        <taxon>Batillaria</taxon>
    </lineage>
</organism>
<feature type="non-terminal residue" evidence="12">
    <location>
        <position position="366"/>
    </location>
</feature>
<dbReference type="GO" id="GO:0005272">
    <property type="term" value="F:sodium channel activity"/>
    <property type="evidence" value="ECO:0007669"/>
    <property type="project" value="UniProtKB-KW"/>
</dbReference>
<dbReference type="InterPro" id="IPR001873">
    <property type="entry name" value="ENaC"/>
</dbReference>
<gene>
    <name evidence="12" type="ORF">BaRGS_00021217</name>
</gene>
<comment type="subcellular location">
    <subcellularLocation>
        <location evidence="1">Membrane</location>
        <topology evidence="1">Multi-pass membrane protein</topology>
    </subcellularLocation>
</comment>
<keyword evidence="7 11" id="KW-0406">Ion transport</keyword>
<comment type="similarity">
    <text evidence="11">Belongs to the amiloride-sensitive sodium channel (TC 1.A.6) family.</text>
</comment>
<dbReference type="Proteomes" id="UP001519460">
    <property type="component" value="Unassembled WGS sequence"/>
</dbReference>
<dbReference type="Gene3D" id="2.60.470.10">
    <property type="entry name" value="Acid-sensing ion channels like domains"/>
    <property type="match status" value="1"/>
</dbReference>
<evidence type="ECO:0000256" key="4">
    <source>
        <dbReference type="ARBA" id="ARBA00022692"/>
    </source>
</evidence>
<evidence type="ECO:0000256" key="8">
    <source>
        <dbReference type="ARBA" id="ARBA00023136"/>
    </source>
</evidence>
<dbReference type="PRINTS" id="PR01078">
    <property type="entry name" value="AMINACHANNEL"/>
</dbReference>
<evidence type="ECO:0000256" key="9">
    <source>
        <dbReference type="ARBA" id="ARBA00023201"/>
    </source>
</evidence>
<evidence type="ECO:0000256" key="1">
    <source>
        <dbReference type="ARBA" id="ARBA00004141"/>
    </source>
</evidence>
<evidence type="ECO:0000256" key="5">
    <source>
        <dbReference type="ARBA" id="ARBA00022989"/>
    </source>
</evidence>
<evidence type="ECO:0000256" key="2">
    <source>
        <dbReference type="ARBA" id="ARBA00022448"/>
    </source>
</evidence>
<reference evidence="12 13" key="1">
    <citation type="journal article" date="2023" name="Sci. Data">
        <title>Genome assembly of the Korean intertidal mud-creeper Batillaria attramentaria.</title>
        <authorList>
            <person name="Patra A.K."/>
            <person name="Ho P.T."/>
            <person name="Jun S."/>
            <person name="Lee S.J."/>
            <person name="Kim Y."/>
            <person name="Won Y.J."/>
        </authorList>
    </citation>
    <scope>NUCLEOTIDE SEQUENCE [LARGE SCALE GENOMIC DNA]</scope>
    <source>
        <strain evidence="12">Wonlab-2016</strain>
    </source>
</reference>
<keyword evidence="6" id="KW-0915">Sodium</keyword>
<dbReference type="GO" id="GO:0016020">
    <property type="term" value="C:membrane"/>
    <property type="evidence" value="ECO:0007669"/>
    <property type="project" value="UniProtKB-SubCell"/>
</dbReference>
<evidence type="ECO:0000313" key="12">
    <source>
        <dbReference type="EMBL" id="KAK7487515.1"/>
    </source>
</evidence>
<keyword evidence="3 11" id="KW-0894">Sodium channel</keyword>
<dbReference type="PANTHER" id="PTHR11690:SF248">
    <property type="entry name" value="PICKPOCKET 17, ISOFORM A"/>
    <property type="match status" value="1"/>
</dbReference>
<dbReference type="Pfam" id="PF00858">
    <property type="entry name" value="ASC"/>
    <property type="match status" value="1"/>
</dbReference>
<protein>
    <recommendedName>
        <fullName evidence="14">Amiloride-sensitive sodium channel</fullName>
    </recommendedName>
</protein>
<keyword evidence="2 11" id="KW-0813">Transport</keyword>
<dbReference type="AlphaFoldDB" id="A0ABD0KK05"/>
<evidence type="ECO:0000313" key="13">
    <source>
        <dbReference type="Proteomes" id="UP001519460"/>
    </source>
</evidence>
<keyword evidence="9 11" id="KW-0739">Sodium transport</keyword>
<accession>A0ABD0KK05</accession>
<keyword evidence="8" id="KW-0472">Membrane</keyword>
<keyword evidence="5" id="KW-1133">Transmembrane helix</keyword>
<keyword evidence="4 11" id="KW-0812">Transmembrane</keyword>
<evidence type="ECO:0000256" key="10">
    <source>
        <dbReference type="ARBA" id="ARBA00023303"/>
    </source>
</evidence>
<feature type="non-terminal residue" evidence="12">
    <location>
        <position position="1"/>
    </location>
</feature>